<sequence>MGLSSDLFAFVVFFIKALIYSVMCADTKNQLVCLTEYSFALRQPLMCGRDDGYHYRRFVKAVQAEETRTQLPGRFRNRVGFMRVFSEQTMEDAREKDQALQEKEHAWNKRLSEEADGINFLLAENDSMLQRAYEPRFIWIKEHVDFNITDSYSPKSEMILSGNTTHRVARASVVPVDLAWHGIGMALAPKLQISHQTPI</sequence>
<dbReference type="Proteomes" id="UP000271889">
    <property type="component" value="Unassembled WGS sequence"/>
</dbReference>
<evidence type="ECO:0000313" key="3">
    <source>
        <dbReference type="Proteomes" id="UP000271889"/>
    </source>
</evidence>
<evidence type="ECO:0000313" key="2">
    <source>
        <dbReference type="EMBL" id="VDN31432.1"/>
    </source>
</evidence>
<evidence type="ECO:0000256" key="1">
    <source>
        <dbReference type="SAM" id="SignalP"/>
    </source>
</evidence>
<protein>
    <submittedName>
        <fullName evidence="2">Uncharacterized protein</fullName>
    </submittedName>
</protein>
<keyword evidence="1" id="KW-0732">Signal</keyword>
<proteinExistence type="predicted"/>
<feature type="signal peptide" evidence="1">
    <location>
        <begin position="1"/>
        <end position="24"/>
    </location>
</feature>
<dbReference type="AlphaFoldDB" id="A0A3P7QHG7"/>
<name>A0A3P7QHG7_CYLGO</name>
<accession>A0A3P7QHG7</accession>
<organism evidence="2 3">
    <name type="scientific">Cylicostephanus goldi</name>
    <name type="common">Nematode worm</name>
    <dbReference type="NCBI Taxonomy" id="71465"/>
    <lineage>
        <taxon>Eukaryota</taxon>
        <taxon>Metazoa</taxon>
        <taxon>Ecdysozoa</taxon>
        <taxon>Nematoda</taxon>
        <taxon>Chromadorea</taxon>
        <taxon>Rhabditida</taxon>
        <taxon>Rhabditina</taxon>
        <taxon>Rhabditomorpha</taxon>
        <taxon>Strongyloidea</taxon>
        <taxon>Strongylidae</taxon>
        <taxon>Cylicostephanus</taxon>
    </lineage>
</organism>
<gene>
    <name evidence="2" type="ORF">CGOC_LOCUS11815</name>
</gene>
<keyword evidence="3" id="KW-1185">Reference proteome</keyword>
<feature type="chain" id="PRO_5018278184" evidence="1">
    <location>
        <begin position="25"/>
        <end position="199"/>
    </location>
</feature>
<dbReference type="OrthoDB" id="5826403at2759"/>
<reference evidence="2 3" key="1">
    <citation type="submission" date="2018-11" db="EMBL/GenBank/DDBJ databases">
        <authorList>
            <consortium name="Pathogen Informatics"/>
        </authorList>
    </citation>
    <scope>NUCLEOTIDE SEQUENCE [LARGE SCALE GENOMIC DNA]</scope>
</reference>
<dbReference type="EMBL" id="UYRV01118938">
    <property type="protein sequence ID" value="VDN31432.1"/>
    <property type="molecule type" value="Genomic_DNA"/>
</dbReference>